<evidence type="ECO:0000256" key="2">
    <source>
        <dbReference type="ARBA" id="ARBA00004556"/>
    </source>
</evidence>
<evidence type="ECO:0000256" key="1">
    <source>
        <dbReference type="ARBA" id="ARBA00004123"/>
    </source>
</evidence>
<dbReference type="AlphaFoldDB" id="A0AAV6ZUR9"/>
<dbReference type="PANTHER" id="PTHR42748">
    <property type="entry name" value="NITROGEN METABOLITE REPRESSION PROTEIN NMRA FAMILY MEMBER"/>
    <property type="match status" value="1"/>
</dbReference>
<dbReference type="InterPro" id="IPR036291">
    <property type="entry name" value="NAD(P)-bd_dom_sf"/>
</dbReference>
<accession>A0AAV6ZUR9</accession>
<dbReference type="GO" id="GO:0005634">
    <property type="term" value="C:nucleus"/>
    <property type="evidence" value="ECO:0007669"/>
    <property type="project" value="UniProtKB-SubCell"/>
</dbReference>
<evidence type="ECO:0000256" key="7">
    <source>
        <dbReference type="ARBA" id="ARBA00040296"/>
    </source>
</evidence>
<dbReference type="Gene3D" id="3.90.25.10">
    <property type="entry name" value="UDP-galactose 4-epimerase, domain 1"/>
    <property type="match status" value="1"/>
</dbReference>
<keyword evidence="10" id="KW-1185">Reference proteome</keyword>
<comment type="similarity">
    <text evidence="3">Belongs to the NmrA-type oxidoreductase family.</text>
</comment>
<evidence type="ECO:0000256" key="5">
    <source>
        <dbReference type="ARBA" id="ARBA00022857"/>
    </source>
</evidence>
<feature type="domain" description="NmrA-like" evidence="8">
    <location>
        <begin position="4"/>
        <end position="265"/>
    </location>
</feature>
<dbReference type="EMBL" id="WNYA01000059">
    <property type="protein sequence ID" value="KAG8550371.1"/>
    <property type="molecule type" value="Genomic_DNA"/>
</dbReference>
<sequence length="300" mass="32983">MASKKIITVFGATGAQGGSVVGALLKDRSFAVRAVTRDASKPAAVKLKESGAEVVSADLDNEKSLEAALSGAYGAFIVTNFWDHFSKDKEVKQGKSIADLCKRLGLHHVIYSGLENVNKLTGGKLEVLHFDGKGVVEEYFHQISVPVTSVRLAFYYENFLTAGKPQKSKDGNSYDLVIPMCDVPMDGISVSDLGPVVVSILKNPKEYIGKNIGLSAEKLTVAQYADIMSKVSGKIIKDSKIPPEVYEKLPFQGAEEMANMFRFYMMVPDRDVPQTHKLNPNIKCFQRWLEENKEAFIKAL</sequence>
<dbReference type="Proteomes" id="UP000824782">
    <property type="component" value="Unassembled WGS sequence"/>
</dbReference>
<evidence type="ECO:0000313" key="9">
    <source>
        <dbReference type="EMBL" id="KAG8550371.1"/>
    </source>
</evidence>
<comment type="caution">
    <text evidence="9">The sequence shown here is derived from an EMBL/GenBank/DDBJ whole genome shotgun (WGS) entry which is preliminary data.</text>
</comment>
<keyword evidence="4" id="KW-0963">Cytoplasm</keyword>
<evidence type="ECO:0000256" key="4">
    <source>
        <dbReference type="ARBA" id="ARBA00022490"/>
    </source>
</evidence>
<dbReference type="CDD" id="cd05251">
    <property type="entry name" value="NmrA_like_SDR_a"/>
    <property type="match status" value="1"/>
</dbReference>
<evidence type="ECO:0000256" key="6">
    <source>
        <dbReference type="ARBA" id="ARBA00023242"/>
    </source>
</evidence>
<dbReference type="FunFam" id="3.40.50.720:FF:000181">
    <property type="entry name" value="NmrA-like family domain-containing protein 1"/>
    <property type="match status" value="1"/>
</dbReference>
<dbReference type="GO" id="GO:0048471">
    <property type="term" value="C:perinuclear region of cytoplasm"/>
    <property type="evidence" value="ECO:0007669"/>
    <property type="project" value="UniProtKB-SubCell"/>
</dbReference>
<evidence type="ECO:0000259" key="8">
    <source>
        <dbReference type="Pfam" id="PF05368"/>
    </source>
</evidence>
<dbReference type="Gene3D" id="3.40.50.720">
    <property type="entry name" value="NAD(P)-binding Rossmann-like Domain"/>
    <property type="match status" value="1"/>
</dbReference>
<dbReference type="PANTHER" id="PTHR42748:SF7">
    <property type="entry name" value="NMRA LIKE REDOX SENSOR 1-RELATED"/>
    <property type="match status" value="1"/>
</dbReference>
<gene>
    <name evidence="9" type="ORF">GDO81_026325</name>
</gene>
<evidence type="ECO:0000313" key="10">
    <source>
        <dbReference type="Proteomes" id="UP000824782"/>
    </source>
</evidence>
<name>A0AAV6ZUR9_ENGPU</name>
<comment type="subcellular location">
    <subcellularLocation>
        <location evidence="2">Cytoplasm</location>
        <location evidence="2">Perinuclear region</location>
    </subcellularLocation>
    <subcellularLocation>
        <location evidence="1">Nucleus</location>
    </subcellularLocation>
</comment>
<protein>
    <recommendedName>
        <fullName evidence="7">NmrA-like family domain-containing protein 1</fullName>
    </recommendedName>
</protein>
<dbReference type="Pfam" id="PF05368">
    <property type="entry name" value="NmrA"/>
    <property type="match status" value="1"/>
</dbReference>
<keyword evidence="5" id="KW-0521">NADP</keyword>
<reference evidence="9" key="1">
    <citation type="thesis" date="2020" institute="ProQuest LLC" country="789 East Eisenhower Parkway, Ann Arbor, MI, USA">
        <title>Comparative Genomics and Chromosome Evolution.</title>
        <authorList>
            <person name="Mudd A.B."/>
        </authorList>
    </citation>
    <scope>NUCLEOTIDE SEQUENCE</scope>
    <source>
        <strain evidence="9">237g6f4</strain>
        <tissue evidence="9">Blood</tissue>
    </source>
</reference>
<keyword evidence="6" id="KW-0539">Nucleus</keyword>
<evidence type="ECO:0000256" key="3">
    <source>
        <dbReference type="ARBA" id="ARBA00006328"/>
    </source>
</evidence>
<dbReference type="InterPro" id="IPR051164">
    <property type="entry name" value="NmrA-like_oxidored"/>
</dbReference>
<proteinExistence type="inferred from homology"/>
<organism evidence="9 10">
    <name type="scientific">Engystomops pustulosus</name>
    <name type="common">Tungara frog</name>
    <name type="synonym">Physalaemus pustulosus</name>
    <dbReference type="NCBI Taxonomy" id="76066"/>
    <lineage>
        <taxon>Eukaryota</taxon>
        <taxon>Metazoa</taxon>
        <taxon>Chordata</taxon>
        <taxon>Craniata</taxon>
        <taxon>Vertebrata</taxon>
        <taxon>Euteleostomi</taxon>
        <taxon>Amphibia</taxon>
        <taxon>Batrachia</taxon>
        <taxon>Anura</taxon>
        <taxon>Neobatrachia</taxon>
        <taxon>Hyloidea</taxon>
        <taxon>Leptodactylidae</taxon>
        <taxon>Leiuperinae</taxon>
        <taxon>Engystomops</taxon>
    </lineage>
</organism>
<dbReference type="InterPro" id="IPR008030">
    <property type="entry name" value="NmrA-like"/>
</dbReference>
<dbReference type="SUPFAM" id="SSF51735">
    <property type="entry name" value="NAD(P)-binding Rossmann-fold domains"/>
    <property type="match status" value="1"/>
</dbReference>